<comment type="caution">
    <text evidence="8">The sequence shown here is derived from an EMBL/GenBank/DDBJ whole genome shotgun (WGS) entry which is preliminary data.</text>
</comment>
<dbReference type="PANTHER" id="PTHR12537:SF137">
    <property type="entry name" value="PUMILIO HOMOLOG 16-RELATED"/>
    <property type="match status" value="1"/>
</dbReference>
<keyword evidence="3" id="KW-0677">Repeat</keyword>
<dbReference type="SUPFAM" id="SSF48371">
    <property type="entry name" value="ARM repeat"/>
    <property type="match status" value="1"/>
</dbReference>
<dbReference type="GO" id="GO:0006417">
    <property type="term" value="P:regulation of translation"/>
    <property type="evidence" value="ECO:0007669"/>
    <property type="project" value="UniProtKB-KW"/>
</dbReference>
<gene>
    <name evidence="8" type="ORF">ANE_LOCUS24251</name>
</gene>
<feature type="region of interest" description="Disordered" evidence="6">
    <location>
        <begin position="1"/>
        <end position="22"/>
    </location>
</feature>
<dbReference type="EMBL" id="CABITT030000008">
    <property type="protein sequence ID" value="VVB13807.1"/>
    <property type="molecule type" value="Genomic_DNA"/>
</dbReference>
<feature type="compositionally biased region" description="Low complexity" evidence="6">
    <location>
        <begin position="7"/>
        <end position="21"/>
    </location>
</feature>
<feature type="domain" description="PUM-HD" evidence="7">
    <location>
        <begin position="181"/>
        <end position="392"/>
    </location>
</feature>
<dbReference type="InterPro" id="IPR033133">
    <property type="entry name" value="PUM-HD"/>
</dbReference>
<organism evidence="8 9">
    <name type="scientific">Arabis nemorensis</name>
    <dbReference type="NCBI Taxonomy" id="586526"/>
    <lineage>
        <taxon>Eukaryota</taxon>
        <taxon>Viridiplantae</taxon>
        <taxon>Streptophyta</taxon>
        <taxon>Embryophyta</taxon>
        <taxon>Tracheophyta</taxon>
        <taxon>Spermatophyta</taxon>
        <taxon>Magnoliopsida</taxon>
        <taxon>eudicotyledons</taxon>
        <taxon>Gunneridae</taxon>
        <taxon>Pentapetalae</taxon>
        <taxon>rosids</taxon>
        <taxon>malvids</taxon>
        <taxon>Brassicales</taxon>
        <taxon>Brassicaceae</taxon>
        <taxon>Arabideae</taxon>
        <taxon>Arabis</taxon>
    </lineage>
</organism>
<evidence type="ECO:0000256" key="6">
    <source>
        <dbReference type="SAM" id="MobiDB-lite"/>
    </source>
</evidence>
<dbReference type="AlphaFoldDB" id="A0A565CJN4"/>
<dbReference type="Proteomes" id="UP000489600">
    <property type="component" value="Unassembled WGS sequence"/>
</dbReference>
<dbReference type="PANTHER" id="PTHR12537">
    <property type="entry name" value="RNA BINDING PROTEIN PUMILIO-RELATED"/>
    <property type="match status" value="1"/>
</dbReference>
<evidence type="ECO:0000259" key="7">
    <source>
        <dbReference type="PROSITE" id="PS50303"/>
    </source>
</evidence>
<evidence type="ECO:0000256" key="4">
    <source>
        <dbReference type="ARBA" id="ARBA00022845"/>
    </source>
</evidence>
<dbReference type="SMART" id="SM00025">
    <property type="entry name" value="Pumilio"/>
    <property type="match status" value="5"/>
</dbReference>
<dbReference type="GO" id="GO:0003729">
    <property type="term" value="F:mRNA binding"/>
    <property type="evidence" value="ECO:0007669"/>
    <property type="project" value="TreeGrafter"/>
</dbReference>
<keyword evidence="4" id="KW-0810">Translation regulation</keyword>
<name>A0A565CJN4_9BRAS</name>
<evidence type="ECO:0000313" key="9">
    <source>
        <dbReference type="Proteomes" id="UP000489600"/>
    </source>
</evidence>
<dbReference type="InterPro" id="IPR016024">
    <property type="entry name" value="ARM-type_fold"/>
</dbReference>
<dbReference type="OrthoDB" id="668540at2759"/>
<feature type="region of interest" description="Disordered" evidence="6">
    <location>
        <begin position="51"/>
        <end position="76"/>
    </location>
</feature>
<feature type="compositionally biased region" description="Polar residues" evidence="6">
    <location>
        <begin position="51"/>
        <end position="75"/>
    </location>
</feature>
<evidence type="ECO:0000256" key="5">
    <source>
        <dbReference type="ARBA" id="ARBA00022884"/>
    </source>
</evidence>
<evidence type="ECO:0000313" key="8">
    <source>
        <dbReference type="EMBL" id="VVB13807.1"/>
    </source>
</evidence>
<protein>
    <recommendedName>
        <fullName evidence="7">PUM-HD domain-containing protein</fullName>
    </recommendedName>
</protein>
<keyword evidence="9" id="KW-1185">Reference proteome</keyword>
<reference evidence="8" key="1">
    <citation type="submission" date="2019-07" db="EMBL/GenBank/DDBJ databases">
        <authorList>
            <person name="Dittberner H."/>
        </authorList>
    </citation>
    <scope>NUCLEOTIDE SEQUENCE [LARGE SCALE GENOMIC DNA]</scope>
</reference>
<dbReference type="Pfam" id="PF00806">
    <property type="entry name" value="PUF"/>
    <property type="match status" value="4"/>
</dbReference>
<dbReference type="GO" id="GO:0005737">
    <property type="term" value="C:cytoplasm"/>
    <property type="evidence" value="ECO:0007669"/>
    <property type="project" value="UniProtKB-SubCell"/>
</dbReference>
<sequence>MSKDNGKNPMPNNNGKNPMPNDYGKGLMFNAFPNLRGSRLSGANLRAPPSLITQPGAFSSTNSGQPFASSPQSFARPNIKKPDLEYLGYLLGLMTCPTRYSEFHSYLERIDTYETDHKKKMLFTIGSILTTNHFTFVDLATHQYGSQALKTLLKRNPSLIDRFIYEAVCINFSVLMNSKYSHNLIVDVIRAVDKFKKESLYELTYINALFLAEQETGCIALNNVFQEIKGKFRELIFGLVALNADRLAFDPYGTHVVQNFVTLKNPRATRAIAVTLFGSFFRLAMERQGSYLVEKCLKSDQGREIVLIEFRKNDREWVRMASHRYGNFVTQCALLVMKERGMKAMLREFVEKLRPHFGSMEIGHGKNTLKVIEEKIEDYLLELPYNLLGFMH</sequence>
<accession>A0A565CJN4</accession>
<keyword evidence="5" id="KW-0694">RNA-binding</keyword>
<dbReference type="Gene3D" id="1.25.10.10">
    <property type="entry name" value="Leucine-rich Repeat Variant"/>
    <property type="match status" value="1"/>
</dbReference>
<dbReference type="InterPro" id="IPR011989">
    <property type="entry name" value="ARM-like"/>
</dbReference>
<evidence type="ECO:0000256" key="3">
    <source>
        <dbReference type="ARBA" id="ARBA00022737"/>
    </source>
</evidence>
<keyword evidence="2" id="KW-0963">Cytoplasm</keyword>
<evidence type="ECO:0000256" key="1">
    <source>
        <dbReference type="ARBA" id="ARBA00004496"/>
    </source>
</evidence>
<comment type="subcellular location">
    <subcellularLocation>
        <location evidence="1">Cytoplasm</location>
    </subcellularLocation>
</comment>
<proteinExistence type="predicted"/>
<dbReference type="PROSITE" id="PS50303">
    <property type="entry name" value="PUM_HD"/>
    <property type="match status" value="1"/>
</dbReference>
<dbReference type="InterPro" id="IPR001313">
    <property type="entry name" value="Pumilio_RNA-bd_rpt"/>
</dbReference>
<evidence type="ECO:0000256" key="2">
    <source>
        <dbReference type="ARBA" id="ARBA00022490"/>
    </source>
</evidence>